<dbReference type="Pfam" id="PF00691">
    <property type="entry name" value="OmpA"/>
    <property type="match status" value="1"/>
</dbReference>
<keyword evidence="2 3" id="KW-0472">Membrane</keyword>
<dbReference type="InterPro" id="IPR036737">
    <property type="entry name" value="OmpA-like_sf"/>
</dbReference>
<name>A0A3R9L0N7_9VIBR</name>
<dbReference type="PROSITE" id="PS51123">
    <property type="entry name" value="OMPA_2"/>
    <property type="match status" value="1"/>
</dbReference>
<dbReference type="GO" id="GO:0016020">
    <property type="term" value="C:membrane"/>
    <property type="evidence" value="ECO:0007669"/>
    <property type="project" value="UniProtKB-SubCell"/>
</dbReference>
<organism evidence="5 6">
    <name type="scientific">Vibrio pectenicida</name>
    <dbReference type="NCBI Taxonomy" id="62763"/>
    <lineage>
        <taxon>Bacteria</taxon>
        <taxon>Pseudomonadati</taxon>
        <taxon>Pseudomonadota</taxon>
        <taxon>Gammaproteobacteria</taxon>
        <taxon>Vibrionales</taxon>
        <taxon>Vibrionaceae</taxon>
        <taxon>Vibrio</taxon>
    </lineage>
</organism>
<dbReference type="OrthoDB" id="6454121at2"/>
<keyword evidence="6" id="KW-1185">Reference proteome</keyword>
<evidence type="ECO:0000259" key="4">
    <source>
        <dbReference type="PROSITE" id="PS51123"/>
    </source>
</evidence>
<feature type="domain" description="OmpA-like" evidence="4">
    <location>
        <begin position="136"/>
        <end position="249"/>
    </location>
</feature>
<dbReference type="AlphaFoldDB" id="A0A3R9L0N7"/>
<gene>
    <name evidence="5" type="ORF">EJA03_14680</name>
</gene>
<dbReference type="PRINTS" id="PR01021">
    <property type="entry name" value="OMPADOMAIN"/>
</dbReference>
<dbReference type="Proteomes" id="UP000269041">
    <property type="component" value="Unassembled WGS sequence"/>
</dbReference>
<evidence type="ECO:0000313" key="6">
    <source>
        <dbReference type="Proteomes" id="UP000269041"/>
    </source>
</evidence>
<protein>
    <submittedName>
        <fullName evidence="5">OmpA family protein</fullName>
    </submittedName>
</protein>
<evidence type="ECO:0000256" key="2">
    <source>
        <dbReference type="ARBA" id="ARBA00023136"/>
    </source>
</evidence>
<proteinExistence type="predicted"/>
<evidence type="ECO:0000256" key="1">
    <source>
        <dbReference type="ARBA" id="ARBA00004370"/>
    </source>
</evidence>
<dbReference type="PROSITE" id="PS51257">
    <property type="entry name" value="PROKAR_LIPOPROTEIN"/>
    <property type="match status" value="1"/>
</dbReference>
<dbReference type="InterPro" id="IPR006664">
    <property type="entry name" value="OMP_bac"/>
</dbReference>
<dbReference type="Gene3D" id="3.30.1330.60">
    <property type="entry name" value="OmpA-like domain"/>
    <property type="match status" value="1"/>
</dbReference>
<comment type="caution">
    <text evidence="5">The sequence shown here is derived from an EMBL/GenBank/DDBJ whole genome shotgun (WGS) entry which is preliminary data.</text>
</comment>
<evidence type="ECO:0000256" key="3">
    <source>
        <dbReference type="PROSITE-ProRule" id="PRU00473"/>
    </source>
</evidence>
<dbReference type="InterPro" id="IPR006665">
    <property type="entry name" value="OmpA-like"/>
</dbReference>
<dbReference type="EMBL" id="RSFA01000073">
    <property type="protein sequence ID" value="RSD30309.1"/>
    <property type="molecule type" value="Genomic_DNA"/>
</dbReference>
<dbReference type="RefSeq" id="WP_125322485.1">
    <property type="nucleotide sequence ID" value="NZ_AP024890.1"/>
</dbReference>
<accession>A0A3R9L0N7</accession>
<sequence>MKMTKKISFTSALILLLSGCSNQIRDDNLILDYDWKPDVYNLVLVEVADADNFQFWVRRAPEYAEGSPHHKACVEVAEPTEPNRFYIANLNTYGLTEVKSCEGDYLAVSNLVAPIKSRAFGGTQWQDVYGVSTSLLDNSNLLLKFESLFPVNEYQLTSEGRTTLFAIIEELQKWSLESLTIYGVADSSGTYKHNRILADNRARVTREFLIEEGLRNVPIYVRGSVENGLSTPEQRVTQRRFMIEVKLKKYEK</sequence>
<dbReference type="SUPFAM" id="SSF103088">
    <property type="entry name" value="OmpA-like"/>
    <property type="match status" value="1"/>
</dbReference>
<comment type="subcellular location">
    <subcellularLocation>
        <location evidence="1">Membrane</location>
    </subcellularLocation>
</comment>
<reference evidence="5 6" key="1">
    <citation type="submission" date="2018-12" db="EMBL/GenBank/DDBJ databases">
        <title>Genomic taxonomy of the Vibrionaceae family.</title>
        <authorList>
            <person name="Gomez-Gil B."/>
            <person name="Enciso-Ibarra K."/>
        </authorList>
    </citation>
    <scope>NUCLEOTIDE SEQUENCE [LARGE SCALE GENOMIC DNA]</scope>
    <source>
        <strain evidence="5 6">CAIM 594</strain>
    </source>
</reference>
<evidence type="ECO:0000313" key="5">
    <source>
        <dbReference type="EMBL" id="RSD30309.1"/>
    </source>
</evidence>